<sequence>MIYIILAFASGVLTLLSMIVNSSLGKRIGAFQSSFVNFFVGVISALILVFIIERKVAFGEKLHSIPAWAYFGGFLGVMVVIISNIIIPKIPTIYSTLLIFIGQLFTGIVLDYLTGMEISKGKVVGGLLILAGMAYNSMIDRKELEENGHE</sequence>
<dbReference type="PATRIC" id="fig|1121305.3.peg.2253"/>
<dbReference type="AlphaFoldDB" id="A0A151AKK3"/>
<dbReference type="Pfam" id="PF04657">
    <property type="entry name" value="DMT_YdcZ"/>
    <property type="match status" value="1"/>
</dbReference>
<keyword evidence="3" id="KW-1185">Reference proteome</keyword>
<protein>
    <recommendedName>
        <fullName evidence="4">EamA-like transporter family protein</fullName>
    </recommendedName>
</protein>
<reference evidence="2 3" key="1">
    <citation type="submission" date="2016-02" db="EMBL/GenBank/DDBJ databases">
        <title>Genome sequence of Clostridium colicanis DSM 13634.</title>
        <authorList>
            <person name="Poehlein A."/>
            <person name="Daniel R."/>
        </authorList>
    </citation>
    <scope>NUCLEOTIDE SEQUENCE [LARGE SCALE GENOMIC DNA]</scope>
    <source>
        <strain evidence="2 3">DSM 13634</strain>
    </source>
</reference>
<organism evidence="2 3">
    <name type="scientific">Clostridium colicanis DSM 13634</name>
    <dbReference type="NCBI Taxonomy" id="1121305"/>
    <lineage>
        <taxon>Bacteria</taxon>
        <taxon>Bacillati</taxon>
        <taxon>Bacillota</taxon>
        <taxon>Clostridia</taxon>
        <taxon>Eubacteriales</taxon>
        <taxon>Clostridiaceae</taxon>
        <taxon>Clostridium</taxon>
    </lineage>
</organism>
<evidence type="ECO:0008006" key="4">
    <source>
        <dbReference type="Google" id="ProtNLM"/>
    </source>
</evidence>
<gene>
    <name evidence="2" type="ORF">CLCOL_22490</name>
</gene>
<feature type="transmembrane region" description="Helical" evidence="1">
    <location>
        <begin position="65"/>
        <end position="87"/>
    </location>
</feature>
<keyword evidence="1" id="KW-0472">Membrane</keyword>
<proteinExistence type="predicted"/>
<feature type="transmembrane region" description="Helical" evidence="1">
    <location>
        <begin position="93"/>
        <end position="113"/>
    </location>
</feature>
<keyword evidence="1" id="KW-0812">Transmembrane</keyword>
<keyword evidence="1" id="KW-1133">Transmembrane helix</keyword>
<dbReference type="InterPro" id="IPR006750">
    <property type="entry name" value="YdcZ"/>
</dbReference>
<dbReference type="PANTHER" id="PTHR34821">
    <property type="entry name" value="INNER MEMBRANE PROTEIN YDCZ"/>
    <property type="match status" value="1"/>
</dbReference>
<dbReference type="GO" id="GO:0005886">
    <property type="term" value="C:plasma membrane"/>
    <property type="evidence" value="ECO:0007669"/>
    <property type="project" value="TreeGrafter"/>
</dbReference>
<evidence type="ECO:0000256" key="1">
    <source>
        <dbReference type="SAM" id="Phobius"/>
    </source>
</evidence>
<comment type="caution">
    <text evidence="2">The sequence shown here is derived from an EMBL/GenBank/DDBJ whole genome shotgun (WGS) entry which is preliminary data.</text>
</comment>
<feature type="transmembrane region" description="Helical" evidence="1">
    <location>
        <begin position="35"/>
        <end position="53"/>
    </location>
</feature>
<dbReference type="STRING" id="1121305.CLCOL_22490"/>
<dbReference type="RefSeq" id="WP_061859046.1">
    <property type="nucleotide sequence ID" value="NZ_LTBB01000013.1"/>
</dbReference>
<accession>A0A151AKK3</accession>
<evidence type="ECO:0000313" key="3">
    <source>
        <dbReference type="Proteomes" id="UP000075374"/>
    </source>
</evidence>
<dbReference type="PANTHER" id="PTHR34821:SF2">
    <property type="entry name" value="INNER MEMBRANE PROTEIN YDCZ"/>
    <property type="match status" value="1"/>
</dbReference>
<evidence type="ECO:0000313" key="2">
    <source>
        <dbReference type="EMBL" id="KYH28115.1"/>
    </source>
</evidence>
<dbReference type="EMBL" id="LTBB01000013">
    <property type="protein sequence ID" value="KYH28115.1"/>
    <property type="molecule type" value="Genomic_DNA"/>
</dbReference>
<dbReference type="Proteomes" id="UP000075374">
    <property type="component" value="Unassembled WGS sequence"/>
</dbReference>
<name>A0A151AKK3_9CLOT</name>